<evidence type="ECO:0000313" key="3">
    <source>
        <dbReference type="Proteomes" id="UP001189429"/>
    </source>
</evidence>
<keyword evidence="3" id="KW-1185">Reference proteome</keyword>
<sequence>MSMMTVRTFSLMVQFPLEGCVVMRSLFWALEYHLMVPIFSVKCFLMVWMLVGCCLELRIFLVRCSLEGCMEMLIFLVKGFLEEWSYLVVRSFSERYSLEGFMVVLILWEKCFRWEWSYMVMRIFSVTCFLMEVMLVGCYLEVRIFLAKCSLEGFMVVRIFLVKGFLKELRVVECLLAVRISMEMCQLAPLTLQVETLRLYLRSFSSPWRTRKRTSRIRSSCVSVRRCCPLVLAQPPRGLYVRLYGMGRSS</sequence>
<proteinExistence type="predicted"/>
<organism evidence="2 3">
    <name type="scientific">Prorocentrum cordatum</name>
    <dbReference type="NCBI Taxonomy" id="2364126"/>
    <lineage>
        <taxon>Eukaryota</taxon>
        <taxon>Sar</taxon>
        <taxon>Alveolata</taxon>
        <taxon>Dinophyceae</taxon>
        <taxon>Prorocentrales</taxon>
        <taxon>Prorocentraceae</taxon>
        <taxon>Prorocentrum</taxon>
    </lineage>
</organism>
<dbReference type="Proteomes" id="UP001189429">
    <property type="component" value="Unassembled WGS sequence"/>
</dbReference>
<name>A0ABN9RW58_9DINO</name>
<dbReference type="EMBL" id="CAUYUJ010008317">
    <property type="protein sequence ID" value="CAK0823560.1"/>
    <property type="molecule type" value="Genomic_DNA"/>
</dbReference>
<accession>A0ABN9RW58</accession>
<feature type="transmembrane region" description="Helical" evidence="1">
    <location>
        <begin position="120"/>
        <end position="142"/>
    </location>
</feature>
<protein>
    <submittedName>
        <fullName evidence="2">Uncharacterized protein</fullName>
    </submittedName>
</protein>
<feature type="transmembrane region" description="Helical" evidence="1">
    <location>
        <begin position="35"/>
        <end position="53"/>
    </location>
</feature>
<gene>
    <name evidence="2" type="ORF">PCOR1329_LOCUS24223</name>
</gene>
<evidence type="ECO:0000313" key="2">
    <source>
        <dbReference type="EMBL" id="CAK0823560.1"/>
    </source>
</evidence>
<keyword evidence="1" id="KW-0812">Transmembrane</keyword>
<comment type="caution">
    <text evidence="2">The sequence shown here is derived from an EMBL/GenBank/DDBJ whole genome shotgun (WGS) entry which is preliminary data.</text>
</comment>
<keyword evidence="1" id="KW-1133">Transmembrane helix</keyword>
<keyword evidence="1" id="KW-0472">Membrane</keyword>
<evidence type="ECO:0000256" key="1">
    <source>
        <dbReference type="SAM" id="Phobius"/>
    </source>
</evidence>
<reference evidence="2" key="1">
    <citation type="submission" date="2023-10" db="EMBL/GenBank/DDBJ databases">
        <authorList>
            <person name="Chen Y."/>
            <person name="Shah S."/>
            <person name="Dougan E. K."/>
            <person name="Thang M."/>
            <person name="Chan C."/>
        </authorList>
    </citation>
    <scope>NUCLEOTIDE SEQUENCE [LARGE SCALE GENOMIC DNA]</scope>
</reference>